<protein>
    <submittedName>
        <fullName evidence="3">Acyl dehydratase</fullName>
    </submittedName>
</protein>
<feature type="domain" description="MaoC-like" evidence="1">
    <location>
        <begin position="161"/>
        <end position="274"/>
    </location>
</feature>
<dbReference type="CDD" id="cd03448">
    <property type="entry name" value="HDE_HSD"/>
    <property type="match status" value="1"/>
</dbReference>
<dbReference type="Proteomes" id="UP000184444">
    <property type="component" value="Unassembled WGS sequence"/>
</dbReference>
<dbReference type="GO" id="GO:0044594">
    <property type="term" value="F:17-beta-hydroxysteroid dehydrogenase (NAD+) activity"/>
    <property type="evidence" value="ECO:0007669"/>
    <property type="project" value="TreeGrafter"/>
</dbReference>
<evidence type="ECO:0000313" key="3">
    <source>
        <dbReference type="EMBL" id="SHM43846.1"/>
    </source>
</evidence>
<sequence length="298" mass="33189">MDIEALRHFRFDEIRQSYSKKDTILYALGLGYGSDPLNPDELRFTYEQDLHAVPSMVNILAHPGFWVQRPELKLNWRKLLHAEQRFDILRPLPPEGELSATYRVTGVVDRGAAKGAWLYQRKDLSDAAGRPVAQVSSTYLLRGDGGCGMFGTAEPELPPLPQRRADHVLRQPTLPQQALLYRLSGDMNPLHASPEVARQAGFDRPILHGLCTMGIACRALISVLCPGAPERLRHLSLRFSHRVYPGETIQTEVFDLGAGEIRFRSRVVERDVIVLDRGRAELAPATAPAPDEMAASPG</sequence>
<dbReference type="PANTHER" id="PTHR13078:SF56">
    <property type="entry name" value="PEROXISOMAL MULTIFUNCTIONAL ENZYME TYPE 2"/>
    <property type="match status" value="1"/>
</dbReference>
<dbReference type="Pfam" id="PF22622">
    <property type="entry name" value="MFE-2_hydrat-2_N"/>
    <property type="match status" value="1"/>
</dbReference>
<dbReference type="GO" id="GO:0003857">
    <property type="term" value="F:(3S)-3-hydroxyacyl-CoA dehydrogenase (NAD+) activity"/>
    <property type="evidence" value="ECO:0007669"/>
    <property type="project" value="TreeGrafter"/>
</dbReference>
<dbReference type="InterPro" id="IPR054357">
    <property type="entry name" value="MFE-2_N"/>
</dbReference>
<name>A0A1M7ISS6_9RHOB</name>
<dbReference type="Gene3D" id="3.10.129.10">
    <property type="entry name" value="Hotdog Thioesterase"/>
    <property type="match status" value="1"/>
</dbReference>
<dbReference type="Pfam" id="PF01575">
    <property type="entry name" value="MaoC_dehydratas"/>
    <property type="match status" value="1"/>
</dbReference>
<gene>
    <name evidence="3" type="ORF">SAMN05444389_109101</name>
</gene>
<dbReference type="InterPro" id="IPR029069">
    <property type="entry name" value="HotDog_dom_sf"/>
</dbReference>
<organism evidence="3 4">
    <name type="scientific">Paracoccus solventivorans</name>
    <dbReference type="NCBI Taxonomy" id="53463"/>
    <lineage>
        <taxon>Bacteria</taxon>
        <taxon>Pseudomonadati</taxon>
        <taxon>Pseudomonadota</taxon>
        <taxon>Alphaproteobacteria</taxon>
        <taxon>Rhodobacterales</taxon>
        <taxon>Paracoccaceae</taxon>
        <taxon>Paracoccus</taxon>
    </lineage>
</organism>
<keyword evidence="4" id="KW-1185">Reference proteome</keyword>
<evidence type="ECO:0000259" key="1">
    <source>
        <dbReference type="Pfam" id="PF01575"/>
    </source>
</evidence>
<proteinExistence type="predicted"/>
<accession>A0A1M7ISS6</accession>
<dbReference type="AlphaFoldDB" id="A0A1M7ISS6"/>
<feature type="domain" description="Peroxisomal multifunctional enzyme type 2-like N-terminal" evidence="2">
    <location>
        <begin position="17"/>
        <end position="143"/>
    </location>
</feature>
<evidence type="ECO:0000259" key="2">
    <source>
        <dbReference type="Pfam" id="PF22622"/>
    </source>
</evidence>
<dbReference type="GO" id="GO:0006635">
    <property type="term" value="P:fatty acid beta-oxidation"/>
    <property type="evidence" value="ECO:0007669"/>
    <property type="project" value="TreeGrafter"/>
</dbReference>
<reference evidence="4" key="1">
    <citation type="submission" date="2016-11" db="EMBL/GenBank/DDBJ databases">
        <authorList>
            <person name="Varghese N."/>
            <person name="Submissions S."/>
        </authorList>
    </citation>
    <scope>NUCLEOTIDE SEQUENCE [LARGE SCALE GENOMIC DNA]</scope>
    <source>
        <strain evidence="4">DSM 6637</strain>
    </source>
</reference>
<dbReference type="EMBL" id="FRCK01000009">
    <property type="protein sequence ID" value="SHM43846.1"/>
    <property type="molecule type" value="Genomic_DNA"/>
</dbReference>
<dbReference type="GO" id="GO:0004300">
    <property type="term" value="F:enoyl-CoA hydratase activity"/>
    <property type="evidence" value="ECO:0007669"/>
    <property type="project" value="TreeGrafter"/>
</dbReference>
<dbReference type="PANTHER" id="PTHR13078">
    <property type="entry name" value="PEROXISOMAL MULTIFUNCTIONAL ENZYME TYPE 2-RELATED"/>
    <property type="match status" value="1"/>
</dbReference>
<evidence type="ECO:0000313" key="4">
    <source>
        <dbReference type="Proteomes" id="UP000184444"/>
    </source>
</evidence>
<dbReference type="STRING" id="53463.SAMN05444389_109101"/>
<dbReference type="RefSeq" id="WP_073067771.1">
    <property type="nucleotide sequence ID" value="NZ_FRCK01000009.1"/>
</dbReference>
<dbReference type="InterPro" id="IPR002539">
    <property type="entry name" value="MaoC-like_dom"/>
</dbReference>
<dbReference type="SUPFAM" id="SSF54637">
    <property type="entry name" value="Thioesterase/thiol ester dehydrase-isomerase"/>
    <property type="match status" value="2"/>
</dbReference>